<organism evidence="2 3">
    <name type="scientific">Callosobruchus maculatus</name>
    <name type="common">Southern cowpea weevil</name>
    <name type="synonym">Pulse bruchid</name>
    <dbReference type="NCBI Taxonomy" id="64391"/>
    <lineage>
        <taxon>Eukaryota</taxon>
        <taxon>Metazoa</taxon>
        <taxon>Ecdysozoa</taxon>
        <taxon>Arthropoda</taxon>
        <taxon>Hexapoda</taxon>
        <taxon>Insecta</taxon>
        <taxon>Pterygota</taxon>
        <taxon>Neoptera</taxon>
        <taxon>Endopterygota</taxon>
        <taxon>Coleoptera</taxon>
        <taxon>Polyphaga</taxon>
        <taxon>Cucujiformia</taxon>
        <taxon>Chrysomeloidea</taxon>
        <taxon>Chrysomelidae</taxon>
        <taxon>Bruchinae</taxon>
        <taxon>Bruchini</taxon>
        <taxon>Callosobruchus</taxon>
    </lineage>
</organism>
<protein>
    <submittedName>
        <fullName evidence="2">Uncharacterized protein</fullName>
    </submittedName>
</protein>
<feature type="compositionally biased region" description="Polar residues" evidence="1">
    <location>
        <begin position="143"/>
        <end position="171"/>
    </location>
</feature>
<name>A0A653DJ58_CALMS</name>
<accession>A0A653DJ58</accession>
<dbReference type="PANTHER" id="PTHR35450">
    <property type="entry name" value="REVERSE TRANSCRIPTASE DOMAIN-CONTAINING PROTEIN"/>
    <property type="match status" value="1"/>
</dbReference>
<gene>
    <name evidence="2" type="ORF">CALMAC_LOCUS17995</name>
</gene>
<dbReference type="OrthoDB" id="5962029at2759"/>
<reference evidence="2 3" key="1">
    <citation type="submission" date="2019-01" db="EMBL/GenBank/DDBJ databases">
        <authorList>
            <person name="Sayadi A."/>
        </authorList>
    </citation>
    <scope>NUCLEOTIDE SEQUENCE [LARGE SCALE GENOMIC DNA]</scope>
</reference>
<sequence length="1006" mass="117072">MAEVPKIHLLIFITTGINKTALKPQNLMVEFSVPTVEVQGVLGKKGDLPCDITPRDREDAVAMVLWFKETVGEPLYREKVTVARVSCPKQCENKPAPVTRSKIRGGLGQQDPDRNRRDDLPANEPRNEPGTRKQRSQIRCEEQQQAQTEEVNVVADTSPQPTTSSRQKQRTTWTRNMNEFVVRCYYRLTRLETSGEVYYKELHKKVTQEFPELRKKTVQNILDQKRSIFRNNRLDANTINRIRDEVAIELGLKEDTGEETEEQQIIVERTEETKYESEFLTQHLKYHELQPLNKPRLPKLITNDNTEHLVNEVNAVLATKINEDTTIEELHSILYSGAVATLVLNGQRINEGKELKSKLLKKKPAWQRRMETKIALYRKQIGILTSSKQITASEKTKNNACKIINTYKSPENMGYTEVLDLIKQKLAAMARRLRRHKKSNERRLQNNLFSKNEKAFYKNLQKKEEFTDTPPESHEVLEFWKRVWETPGYHREDKWYRDEKRKSSQIRAMSTWEISKEEIEVAVKKTLSWKAAGPDKLQNFWLKKFTSAHEQLARCLTNLFANKQEHLVRLVETVGKFSTDINMSFGMDKCKMSSMKKGKWIKNTGYTVDNQGKITGMEEAENYTYLGYAQAQGIEQKTCKKKLVNTYLTRLRALLKTELSARNMSKAVNTYATAVLEYSFGVINWTKTELHEFDIMTRREYRKYRGHHPHSAVERFHLPRHQGGRGVPSIFTRCQKQIDKLRTYFVTKSETTEFLKNIIRTDTNVTPMCLANKDFDPLAGVKSVQELKTKWRSKPLHGKYLVSIEHDHIDTIASQMWLRNGAIFNETEGFILAIQDQVVATRSYRRRIMKQRLENIKCRMCGNNEETLDHIIASCSVLAPKQYLDRHNKVAMIIHQELRKIYMKLENIVPCYKYEPPAVCEDEKVRIYWNRKIQTDRRIECNIPDIVLSLKDKKVTYIIDIAVPLSANVTATYAEKVNKYLPLADEIGKMWRMEKVQIVPIVIGCT</sequence>
<feature type="compositionally biased region" description="Basic and acidic residues" evidence="1">
    <location>
        <begin position="111"/>
        <end position="131"/>
    </location>
</feature>
<dbReference type="AlphaFoldDB" id="A0A653DJ58"/>
<proteinExistence type="predicted"/>
<dbReference type="EMBL" id="CAACVG010012413">
    <property type="protein sequence ID" value="VEN60233.1"/>
    <property type="molecule type" value="Genomic_DNA"/>
</dbReference>
<feature type="region of interest" description="Disordered" evidence="1">
    <location>
        <begin position="91"/>
        <end position="171"/>
    </location>
</feature>
<evidence type="ECO:0000256" key="1">
    <source>
        <dbReference type="SAM" id="MobiDB-lite"/>
    </source>
</evidence>
<dbReference type="Proteomes" id="UP000410492">
    <property type="component" value="Unassembled WGS sequence"/>
</dbReference>
<evidence type="ECO:0000313" key="3">
    <source>
        <dbReference type="Proteomes" id="UP000410492"/>
    </source>
</evidence>
<dbReference type="PANTHER" id="PTHR35450:SF2">
    <property type="entry name" value="REVERSE TRANSCRIPTASE DOMAIN-CONTAINING PROTEIN"/>
    <property type="match status" value="1"/>
</dbReference>
<keyword evidence="3" id="KW-1185">Reference proteome</keyword>
<evidence type="ECO:0000313" key="2">
    <source>
        <dbReference type="EMBL" id="VEN60233.1"/>
    </source>
</evidence>
<feature type="non-terminal residue" evidence="2">
    <location>
        <position position="1006"/>
    </location>
</feature>